<reference evidence="1 2" key="1">
    <citation type="submission" date="2016-11" db="EMBL/GenBank/DDBJ databases">
        <authorList>
            <person name="Jaros S."/>
            <person name="Januszkiewicz K."/>
            <person name="Wedrychowicz H."/>
        </authorList>
    </citation>
    <scope>NUCLEOTIDE SEQUENCE [LARGE SCALE GENOMIC DNA]</scope>
    <source>
        <strain evidence="1 2">DSM 19022</strain>
    </source>
</reference>
<gene>
    <name evidence="1" type="ORF">SAMN02745176_01179</name>
</gene>
<proteinExistence type="predicted"/>
<dbReference type="STRING" id="1122184.SAMN02745176_01179"/>
<dbReference type="AlphaFoldDB" id="A0A1M6DLQ2"/>
<sequence>METKGNSKELIGEVIGKIEAVAQGNIYCLKASGEIEILDKKLKNIDMLKGR</sequence>
<evidence type="ECO:0000313" key="1">
    <source>
        <dbReference type="EMBL" id="SHI74247.1"/>
    </source>
</evidence>
<name>A0A1M6DLQ2_9FIRM</name>
<keyword evidence="2" id="KW-1185">Reference proteome</keyword>
<accession>A0A1M6DLQ2</accession>
<dbReference type="EMBL" id="FQZS01000007">
    <property type="protein sequence ID" value="SHI74247.1"/>
    <property type="molecule type" value="Genomic_DNA"/>
</dbReference>
<evidence type="ECO:0000313" key="2">
    <source>
        <dbReference type="Proteomes" id="UP000184442"/>
    </source>
</evidence>
<dbReference type="Proteomes" id="UP000184442">
    <property type="component" value="Unassembled WGS sequence"/>
</dbReference>
<organism evidence="1 2">
    <name type="scientific">Lutispora thermophila DSM 19022</name>
    <dbReference type="NCBI Taxonomy" id="1122184"/>
    <lineage>
        <taxon>Bacteria</taxon>
        <taxon>Bacillati</taxon>
        <taxon>Bacillota</taxon>
        <taxon>Clostridia</taxon>
        <taxon>Lutisporales</taxon>
        <taxon>Lutisporaceae</taxon>
        <taxon>Lutispora</taxon>
    </lineage>
</organism>
<dbReference type="RefSeq" id="WP_175548372.1">
    <property type="nucleotide sequence ID" value="NZ_FQZS01000007.1"/>
</dbReference>
<protein>
    <submittedName>
        <fullName evidence="1">Uncharacterized protein</fullName>
    </submittedName>
</protein>